<dbReference type="Proteomes" id="UP000235672">
    <property type="component" value="Unassembled WGS sequence"/>
</dbReference>
<keyword evidence="4 5" id="KW-0067">ATP-binding</keyword>
<dbReference type="InterPro" id="IPR011009">
    <property type="entry name" value="Kinase-like_dom_sf"/>
</dbReference>
<evidence type="ECO:0000313" key="8">
    <source>
        <dbReference type="EMBL" id="PMD20718.1"/>
    </source>
</evidence>
<comment type="similarity">
    <text evidence="6">Belongs to the protein kinase superfamily.</text>
</comment>
<dbReference type="Gene3D" id="1.10.510.10">
    <property type="entry name" value="Transferase(Phosphotransferase) domain 1"/>
    <property type="match status" value="1"/>
</dbReference>
<keyword evidence="2 5" id="KW-0547">Nucleotide-binding</keyword>
<evidence type="ECO:0000256" key="5">
    <source>
        <dbReference type="PROSITE-ProRule" id="PRU10141"/>
    </source>
</evidence>
<sequence>LLQISEDACHEDLLSLLSLVQMLEVDILPLVWYPALHIGRGGFAVLNEAPVNNNMSFAFKRLINLGSMLEKDSGSFMSSMTEIAILRHKNIMKHPNIVELYGICWEVNPIRAQILPVLVLEKARYGDLCCFRNSLEGQKLSVKTKLSLCTQIAEGLAILHAALIIHGDMKPQNILICEGDGGGLVAKIADFGSSRSGQEEEDMHQLHHSGIWSAPEYHHREFSIAAAKKMDAYSFCLVCLWLLLD</sequence>
<feature type="non-terminal residue" evidence="8">
    <location>
        <position position="245"/>
    </location>
</feature>
<evidence type="ECO:0000259" key="7">
    <source>
        <dbReference type="PROSITE" id="PS50011"/>
    </source>
</evidence>
<keyword evidence="6" id="KW-0723">Serine/threonine-protein kinase</keyword>
<evidence type="ECO:0000256" key="4">
    <source>
        <dbReference type="ARBA" id="ARBA00022840"/>
    </source>
</evidence>
<accession>A0A2J6Q355</accession>
<evidence type="ECO:0000256" key="6">
    <source>
        <dbReference type="RuleBase" id="RU000304"/>
    </source>
</evidence>
<dbReference type="PROSITE" id="PS50011">
    <property type="entry name" value="PROTEIN_KINASE_DOM"/>
    <property type="match status" value="1"/>
</dbReference>
<evidence type="ECO:0000313" key="9">
    <source>
        <dbReference type="Proteomes" id="UP000235672"/>
    </source>
</evidence>
<dbReference type="InterPro" id="IPR051681">
    <property type="entry name" value="Ser/Thr_Kinases-Pseudokinases"/>
</dbReference>
<dbReference type="InterPro" id="IPR017441">
    <property type="entry name" value="Protein_kinase_ATP_BS"/>
</dbReference>
<dbReference type="InterPro" id="IPR008271">
    <property type="entry name" value="Ser/Thr_kinase_AS"/>
</dbReference>
<dbReference type="PANTHER" id="PTHR44329:SF288">
    <property type="entry name" value="MITOGEN-ACTIVATED PROTEIN KINASE KINASE KINASE 20"/>
    <property type="match status" value="1"/>
</dbReference>
<keyword evidence="9" id="KW-1185">Reference proteome</keyword>
<dbReference type="Pfam" id="PF00069">
    <property type="entry name" value="Pkinase"/>
    <property type="match status" value="1"/>
</dbReference>
<keyword evidence="3 8" id="KW-0418">Kinase</keyword>
<feature type="domain" description="Protein kinase" evidence="7">
    <location>
        <begin position="32"/>
        <end position="245"/>
    </location>
</feature>
<dbReference type="GO" id="GO:0005524">
    <property type="term" value="F:ATP binding"/>
    <property type="evidence" value="ECO:0007669"/>
    <property type="project" value="UniProtKB-UniRule"/>
</dbReference>
<dbReference type="SUPFAM" id="SSF56112">
    <property type="entry name" value="Protein kinase-like (PK-like)"/>
    <property type="match status" value="1"/>
</dbReference>
<dbReference type="AlphaFoldDB" id="A0A2J6Q355"/>
<dbReference type="PROSITE" id="PS00108">
    <property type="entry name" value="PROTEIN_KINASE_ST"/>
    <property type="match status" value="1"/>
</dbReference>
<protein>
    <submittedName>
        <fullName evidence="8">Kinase-like protein</fullName>
    </submittedName>
</protein>
<dbReference type="STRING" id="1745343.A0A2J6Q355"/>
<dbReference type="PANTHER" id="PTHR44329">
    <property type="entry name" value="SERINE/THREONINE-PROTEIN KINASE TNNI3K-RELATED"/>
    <property type="match status" value="1"/>
</dbReference>
<dbReference type="PROSITE" id="PS00107">
    <property type="entry name" value="PROTEIN_KINASE_ATP"/>
    <property type="match status" value="1"/>
</dbReference>
<organism evidence="8 9">
    <name type="scientific">Hyaloscypha hepaticicola</name>
    <dbReference type="NCBI Taxonomy" id="2082293"/>
    <lineage>
        <taxon>Eukaryota</taxon>
        <taxon>Fungi</taxon>
        <taxon>Dikarya</taxon>
        <taxon>Ascomycota</taxon>
        <taxon>Pezizomycotina</taxon>
        <taxon>Leotiomycetes</taxon>
        <taxon>Helotiales</taxon>
        <taxon>Hyaloscyphaceae</taxon>
        <taxon>Hyaloscypha</taxon>
    </lineage>
</organism>
<dbReference type="OrthoDB" id="626167at2759"/>
<gene>
    <name evidence="8" type="ORF">NA56DRAFT_533522</name>
</gene>
<evidence type="ECO:0000256" key="3">
    <source>
        <dbReference type="ARBA" id="ARBA00022777"/>
    </source>
</evidence>
<feature type="binding site" evidence="5">
    <location>
        <position position="60"/>
    </location>
    <ligand>
        <name>ATP</name>
        <dbReference type="ChEBI" id="CHEBI:30616"/>
    </ligand>
</feature>
<reference evidence="8 9" key="1">
    <citation type="submission" date="2016-05" db="EMBL/GenBank/DDBJ databases">
        <title>A degradative enzymes factory behind the ericoid mycorrhizal symbiosis.</title>
        <authorList>
            <consortium name="DOE Joint Genome Institute"/>
            <person name="Martino E."/>
            <person name="Morin E."/>
            <person name="Grelet G."/>
            <person name="Kuo A."/>
            <person name="Kohler A."/>
            <person name="Daghino S."/>
            <person name="Barry K."/>
            <person name="Choi C."/>
            <person name="Cichocki N."/>
            <person name="Clum A."/>
            <person name="Copeland A."/>
            <person name="Hainaut M."/>
            <person name="Haridas S."/>
            <person name="Labutti K."/>
            <person name="Lindquist E."/>
            <person name="Lipzen A."/>
            <person name="Khouja H.-R."/>
            <person name="Murat C."/>
            <person name="Ohm R."/>
            <person name="Olson A."/>
            <person name="Spatafora J."/>
            <person name="Veneault-Fourrey C."/>
            <person name="Henrissat B."/>
            <person name="Grigoriev I."/>
            <person name="Martin F."/>
            <person name="Perotto S."/>
        </authorList>
    </citation>
    <scope>NUCLEOTIDE SEQUENCE [LARGE SCALE GENOMIC DNA]</scope>
    <source>
        <strain evidence="8 9">UAMH 7357</strain>
    </source>
</reference>
<dbReference type="InterPro" id="IPR000719">
    <property type="entry name" value="Prot_kinase_dom"/>
</dbReference>
<evidence type="ECO:0000256" key="2">
    <source>
        <dbReference type="ARBA" id="ARBA00022741"/>
    </source>
</evidence>
<dbReference type="EMBL" id="KZ613484">
    <property type="protein sequence ID" value="PMD20718.1"/>
    <property type="molecule type" value="Genomic_DNA"/>
</dbReference>
<keyword evidence="1" id="KW-0808">Transferase</keyword>
<proteinExistence type="inferred from homology"/>
<name>A0A2J6Q355_9HELO</name>
<feature type="non-terminal residue" evidence="8">
    <location>
        <position position="1"/>
    </location>
</feature>
<evidence type="ECO:0000256" key="1">
    <source>
        <dbReference type="ARBA" id="ARBA00022679"/>
    </source>
</evidence>
<dbReference type="GO" id="GO:0004674">
    <property type="term" value="F:protein serine/threonine kinase activity"/>
    <property type="evidence" value="ECO:0007669"/>
    <property type="project" value="UniProtKB-KW"/>
</dbReference>
<dbReference type="SMART" id="SM00220">
    <property type="entry name" value="S_TKc"/>
    <property type="match status" value="1"/>
</dbReference>